<keyword evidence="1" id="KW-0732">Signal</keyword>
<accession>A0ABY9U2F3</accession>
<sequence>MRRSLAVIGVTLTTAVLGPGFLPAAAAPGTGAATGTLIVNGVPHTDPHGCYPSNGFLVSVVNRTDRTAYVYPNGGCFGQYEGWVQPGGQATMNGSSVYID</sequence>
<gene>
    <name evidence="2" type="ORF">RI060_06180</name>
</gene>
<keyword evidence="3" id="KW-1185">Reference proteome</keyword>
<evidence type="ECO:0000313" key="2">
    <source>
        <dbReference type="EMBL" id="WND16967.1"/>
    </source>
</evidence>
<reference evidence="2 3" key="1">
    <citation type="submission" date="2023-09" db="EMBL/GenBank/DDBJ databases">
        <title>The genome sequence of Streptomyces anthocyanicus.</title>
        <authorList>
            <person name="Mo P."/>
        </authorList>
    </citation>
    <scope>NUCLEOTIDE SEQUENCE [LARGE SCALE GENOMIC DNA]</scope>
    <source>
        <strain evidence="2 3">JCM 4387</strain>
    </source>
</reference>
<proteinExistence type="predicted"/>
<protein>
    <submittedName>
        <fullName evidence="2">Uncharacterized protein</fullName>
    </submittedName>
</protein>
<feature type="signal peptide" evidence="1">
    <location>
        <begin position="1"/>
        <end position="26"/>
    </location>
</feature>
<dbReference type="EMBL" id="CP134213">
    <property type="protein sequence ID" value="WND16967.1"/>
    <property type="molecule type" value="Genomic_DNA"/>
</dbReference>
<name>A0ABY9U2F3_STRVL</name>
<evidence type="ECO:0000313" key="3">
    <source>
        <dbReference type="Proteomes" id="UP001249394"/>
    </source>
</evidence>
<dbReference type="Proteomes" id="UP001249394">
    <property type="component" value="Chromosome"/>
</dbReference>
<feature type="chain" id="PRO_5046370043" evidence="1">
    <location>
        <begin position="27"/>
        <end position="100"/>
    </location>
</feature>
<organism evidence="2 3">
    <name type="scientific">Streptomyces violaceus</name>
    <name type="common">Streptomyces venezuelae</name>
    <dbReference type="NCBI Taxonomy" id="1936"/>
    <lineage>
        <taxon>Bacteria</taxon>
        <taxon>Bacillati</taxon>
        <taxon>Actinomycetota</taxon>
        <taxon>Actinomycetes</taxon>
        <taxon>Kitasatosporales</taxon>
        <taxon>Streptomycetaceae</taxon>
        <taxon>Streptomyces</taxon>
    </lineage>
</organism>
<evidence type="ECO:0000256" key="1">
    <source>
        <dbReference type="SAM" id="SignalP"/>
    </source>
</evidence>